<evidence type="ECO:0000313" key="18">
    <source>
        <dbReference type="Proteomes" id="UP001431209"/>
    </source>
</evidence>
<evidence type="ECO:0000256" key="1">
    <source>
        <dbReference type="ARBA" id="ARBA00005502"/>
    </source>
</evidence>
<evidence type="ECO:0000256" key="8">
    <source>
        <dbReference type="ARBA" id="ARBA00023122"/>
    </source>
</evidence>
<dbReference type="PANTHER" id="PTHR11911">
    <property type="entry name" value="INOSINE-5-MONOPHOSPHATE DEHYDROGENASE RELATED"/>
    <property type="match status" value="1"/>
</dbReference>
<dbReference type="GO" id="GO:0006177">
    <property type="term" value="P:GMP biosynthetic process"/>
    <property type="evidence" value="ECO:0007669"/>
    <property type="project" value="UniProtKB-UniRule"/>
</dbReference>
<keyword evidence="2 10" id="KW-0479">Metal-binding</keyword>
<dbReference type="AlphaFoldDB" id="A0AAW2YJT3"/>
<dbReference type="InterPro" id="IPR005990">
    <property type="entry name" value="IMP_DH"/>
</dbReference>
<keyword evidence="18" id="KW-1185">Reference proteome</keyword>
<dbReference type="InterPro" id="IPR000644">
    <property type="entry name" value="CBS_dom"/>
</dbReference>
<dbReference type="SMART" id="SM00116">
    <property type="entry name" value="CBS"/>
    <property type="match status" value="2"/>
</dbReference>
<evidence type="ECO:0000256" key="10">
    <source>
        <dbReference type="HAMAP-Rule" id="MF_03156"/>
    </source>
</evidence>
<keyword evidence="7 10" id="KW-0520">NAD</keyword>
<gene>
    <name evidence="17" type="ORF">AKO1_005690</name>
</gene>
<evidence type="ECO:0000256" key="12">
    <source>
        <dbReference type="PIRSR" id="PIRSR000130-3"/>
    </source>
</evidence>
<evidence type="ECO:0000256" key="11">
    <source>
        <dbReference type="PIRSR" id="PIRSR000130-1"/>
    </source>
</evidence>
<dbReference type="CDD" id="cd00381">
    <property type="entry name" value="IMPDH"/>
    <property type="match status" value="1"/>
</dbReference>
<evidence type="ECO:0000256" key="13">
    <source>
        <dbReference type="PIRSR" id="PIRSR000130-4"/>
    </source>
</evidence>
<reference evidence="17 18" key="1">
    <citation type="submission" date="2024-03" db="EMBL/GenBank/DDBJ databases">
        <title>The Acrasis kona genome and developmental transcriptomes reveal deep origins of eukaryotic multicellular pathways.</title>
        <authorList>
            <person name="Sheikh S."/>
            <person name="Fu C.-J."/>
            <person name="Brown M.W."/>
            <person name="Baldauf S.L."/>
        </authorList>
    </citation>
    <scope>NUCLEOTIDE SEQUENCE [LARGE SCALE GENOMIC DNA]</scope>
    <source>
        <strain evidence="17 18">ATCC MYA-3509</strain>
    </source>
</reference>
<dbReference type="SUPFAM" id="SSF51412">
    <property type="entry name" value="Inosine monophosphate dehydrogenase (IMPDH)"/>
    <property type="match status" value="2"/>
</dbReference>
<accession>A0AAW2YJT3</accession>
<feature type="binding site" description="in other chain" evidence="10 13">
    <location>
        <position position="346"/>
    </location>
    <ligand>
        <name>K(+)</name>
        <dbReference type="ChEBI" id="CHEBI:29103"/>
        <note>ligand shared between two tetrameric partners</note>
    </ligand>
</feature>
<keyword evidence="10" id="KW-0963">Cytoplasm</keyword>
<dbReference type="FunFam" id="3.20.20.70:FF:000086">
    <property type="entry name" value="IMP dehydrogenase, putative"/>
    <property type="match status" value="1"/>
</dbReference>
<evidence type="ECO:0000256" key="3">
    <source>
        <dbReference type="ARBA" id="ARBA00022749"/>
    </source>
</evidence>
<keyword evidence="6 10" id="KW-0560">Oxidoreductase</keyword>
<feature type="active site" description="Proton acceptor" evidence="10 11">
    <location>
        <position position="449"/>
    </location>
</feature>
<evidence type="ECO:0000256" key="15">
    <source>
        <dbReference type="RuleBase" id="RU003927"/>
    </source>
</evidence>
<evidence type="ECO:0000259" key="16">
    <source>
        <dbReference type="PROSITE" id="PS51371"/>
    </source>
</evidence>
<protein>
    <recommendedName>
        <fullName evidence="10">Inosine-5'-monophosphate dehydrogenase</fullName>
        <shortName evidence="10">IMP dehydrogenase</shortName>
        <shortName evidence="10">IMPD</shortName>
        <shortName evidence="10">IMPDH</shortName>
        <ecNumber evidence="10">1.1.1.205</ecNumber>
    </recommendedName>
</protein>
<feature type="binding site" description="in other chain" evidence="10 13">
    <location>
        <position position="343"/>
    </location>
    <ligand>
        <name>K(+)</name>
        <dbReference type="ChEBI" id="CHEBI:29103"/>
        <note>ligand shared between two tetrameric partners</note>
    </ligand>
</feature>
<feature type="binding site" evidence="10">
    <location>
        <position position="516"/>
    </location>
    <ligand>
        <name>K(+)</name>
        <dbReference type="ChEBI" id="CHEBI:29103"/>
        <note>ligand shared between two tetrameric partners</note>
    </ligand>
</feature>
<dbReference type="PIRSF" id="PIRSF000130">
    <property type="entry name" value="IMPDH"/>
    <property type="match status" value="1"/>
</dbReference>
<dbReference type="EMBL" id="JAOPGA020000108">
    <property type="protein sequence ID" value="KAL0476864.1"/>
    <property type="molecule type" value="Genomic_DNA"/>
</dbReference>
<evidence type="ECO:0000256" key="14">
    <source>
        <dbReference type="PROSITE-ProRule" id="PRU00703"/>
    </source>
</evidence>
<evidence type="ECO:0000256" key="6">
    <source>
        <dbReference type="ARBA" id="ARBA00023002"/>
    </source>
</evidence>
<dbReference type="SMART" id="SM01240">
    <property type="entry name" value="IMPDH"/>
    <property type="match status" value="1"/>
</dbReference>
<evidence type="ECO:0000256" key="7">
    <source>
        <dbReference type="ARBA" id="ARBA00023027"/>
    </source>
</evidence>
<feature type="binding site" evidence="10 12">
    <location>
        <begin position="289"/>
        <end position="291"/>
    </location>
    <ligand>
        <name>NAD(+)</name>
        <dbReference type="ChEBI" id="CHEBI:57540"/>
    </ligand>
</feature>
<comment type="caution">
    <text evidence="17">The sequence shown here is derived from an EMBL/GenBank/DDBJ whole genome shotgun (WGS) entry which is preliminary data.</text>
</comment>
<evidence type="ECO:0000313" key="17">
    <source>
        <dbReference type="EMBL" id="KAL0476864.1"/>
    </source>
</evidence>
<dbReference type="GO" id="GO:0046872">
    <property type="term" value="F:metal ion binding"/>
    <property type="evidence" value="ECO:0007669"/>
    <property type="project" value="UniProtKB-UniRule"/>
</dbReference>
<dbReference type="Gene3D" id="3.20.20.70">
    <property type="entry name" value="Aldolase class I"/>
    <property type="match status" value="1"/>
</dbReference>
<dbReference type="Pfam" id="PF00478">
    <property type="entry name" value="IMPDH"/>
    <property type="match status" value="1"/>
</dbReference>
<dbReference type="InterPro" id="IPR001093">
    <property type="entry name" value="IMP_DH_GMPRt"/>
</dbReference>
<comment type="function">
    <text evidence="9 10">Catalyzes the conversion of inosine 5'-phosphate (IMP) to xanthosine 5'-phosphate (XMP), the first committed and rate-limiting step in the de novo synthesis of guanine nucleotides, and therefore plays an important role in the regulation of cell growth.</text>
</comment>
<comment type="similarity">
    <text evidence="1 10 15">Belongs to the IMPDH/GMPR family.</text>
</comment>
<keyword evidence="4 10" id="KW-0658">Purine biosynthesis</keyword>
<evidence type="ECO:0000256" key="5">
    <source>
        <dbReference type="ARBA" id="ARBA00022958"/>
    </source>
</evidence>
<dbReference type="Pfam" id="PF00571">
    <property type="entry name" value="CBS"/>
    <property type="match status" value="2"/>
</dbReference>
<dbReference type="GO" id="GO:0000166">
    <property type="term" value="F:nucleotide binding"/>
    <property type="evidence" value="ECO:0007669"/>
    <property type="project" value="UniProtKB-UniRule"/>
</dbReference>
<feature type="binding site" evidence="10">
    <location>
        <position position="461"/>
    </location>
    <ligand>
        <name>IMP</name>
        <dbReference type="ChEBI" id="CHEBI:58053"/>
    </ligand>
</feature>
<dbReference type="EC" id="1.1.1.205" evidence="10"/>
<comment type="activity regulation">
    <text evidence="10">Mycophenolic acid (MPA) is a non-competitive inhibitor that prevents formation of the closed enzyme conformation by binding to the same site as the amobile flap. In contrast, mizoribine monophosphate (MZP) is a competitive inhibitor that induces the closed conformation. MPA is a potent inhibitor of mammalian IMPDHs but a poor inhibitor of the bacterial enzymes. MZP is a more potent inhibitor of bacterial IMPDH.</text>
</comment>
<keyword evidence="8 14" id="KW-0129">CBS domain</keyword>
<feature type="binding site" evidence="10">
    <location>
        <begin position="402"/>
        <end position="403"/>
    </location>
    <ligand>
        <name>IMP</name>
        <dbReference type="ChEBI" id="CHEBI:58053"/>
    </ligand>
</feature>
<dbReference type="GO" id="GO:0003938">
    <property type="term" value="F:IMP dehydrogenase activity"/>
    <property type="evidence" value="ECO:0007669"/>
    <property type="project" value="UniProtKB-UniRule"/>
</dbReference>
<feature type="binding site" evidence="10">
    <location>
        <begin position="426"/>
        <end position="430"/>
    </location>
    <ligand>
        <name>IMP</name>
        <dbReference type="ChEBI" id="CHEBI:58053"/>
    </ligand>
</feature>
<feature type="active site" description="Thioimidate intermediate" evidence="10 11">
    <location>
        <position position="346"/>
    </location>
</feature>
<sequence length="535" mass="58120">MPHSNSKKTVDMSQFHDYKRANELLKELYSQKDGLSAKQIFEGDNNGLTYNDLLILPGYIDFAANQVLLESRVTKNLVLKTPFMSSPMDTVTETDMAIRMALLGGVGIIHHNNTADEQAEMVRKVKKYKNGFIVDPVILGPDNTVRDVRKIKESLGFSGIPVTDTGKMHGKLLGIITSRDIEFHGSENSKLSEVMTKDLVTAPLGVTLEDANTILRTSKKGKLPIVDQDYRLEALLSRTDLQKNLYFPDASKDFKSKQLLCGAAIGTRPDDKARLKKLVEAGVDLVVLDSSQGNSMYQIEMLRWIKSTYPDIDVIAGNVVTREQAANLIQEGADGLRMGMGSGAACITQEVMACGRPQATAVWEVSQFAKLFGVPTIADGGIQNVGHIMKAMALGASSVMMGSLLAACTESPGTTIVYNNVRCKAYRGMGSIAAMSKTAIEGDNGSTARYFSESDSMKVAQGVSGLVAEKGSVDKFISYLSSGVKHSLQDIGVRSLDLLRSGVSDESVRFQLRSSSAMREGDVHGFVQFEKQLMG</sequence>
<dbReference type="Proteomes" id="UP001431209">
    <property type="component" value="Unassembled WGS sequence"/>
</dbReference>
<feature type="binding site" evidence="10 12">
    <location>
        <begin position="339"/>
        <end position="341"/>
    </location>
    <ligand>
        <name>NAD(+)</name>
        <dbReference type="ChEBI" id="CHEBI:57540"/>
    </ligand>
</feature>
<dbReference type="PROSITE" id="PS51371">
    <property type="entry name" value="CBS"/>
    <property type="match status" value="2"/>
</dbReference>
<organism evidence="17 18">
    <name type="scientific">Acrasis kona</name>
    <dbReference type="NCBI Taxonomy" id="1008807"/>
    <lineage>
        <taxon>Eukaryota</taxon>
        <taxon>Discoba</taxon>
        <taxon>Heterolobosea</taxon>
        <taxon>Tetramitia</taxon>
        <taxon>Eutetramitia</taxon>
        <taxon>Acrasidae</taxon>
        <taxon>Acrasis</taxon>
    </lineage>
</organism>
<comment type="subunit">
    <text evidence="10">Homotetramer.</text>
</comment>
<feature type="domain" description="CBS" evidence="16">
    <location>
        <begin position="195"/>
        <end position="251"/>
    </location>
</feature>
<feature type="binding site" description="in other chain" evidence="10 13">
    <location>
        <position position="341"/>
    </location>
    <ligand>
        <name>K(+)</name>
        <dbReference type="ChEBI" id="CHEBI:29103"/>
        <note>ligand shared between two tetrameric partners</note>
    </ligand>
</feature>
<comment type="subcellular location">
    <subcellularLocation>
        <location evidence="10">Cytoplasm</location>
    </subcellularLocation>
</comment>
<keyword evidence="3 10" id="KW-0332">GMP biosynthesis</keyword>
<comment type="catalytic activity">
    <reaction evidence="10">
        <text>IMP + NAD(+) + H2O = XMP + NADH + H(+)</text>
        <dbReference type="Rhea" id="RHEA:11708"/>
        <dbReference type="ChEBI" id="CHEBI:15377"/>
        <dbReference type="ChEBI" id="CHEBI:15378"/>
        <dbReference type="ChEBI" id="CHEBI:57464"/>
        <dbReference type="ChEBI" id="CHEBI:57540"/>
        <dbReference type="ChEBI" id="CHEBI:57945"/>
        <dbReference type="ChEBI" id="CHEBI:58053"/>
        <dbReference type="EC" id="1.1.1.205"/>
    </reaction>
</comment>
<dbReference type="GO" id="GO:0006183">
    <property type="term" value="P:GTP biosynthetic process"/>
    <property type="evidence" value="ECO:0007669"/>
    <property type="project" value="TreeGrafter"/>
</dbReference>
<dbReference type="PANTHER" id="PTHR11911:SF111">
    <property type="entry name" value="INOSINE-5'-MONOPHOSPHATE DEHYDROGENASE"/>
    <property type="match status" value="1"/>
</dbReference>
<comment type="caution">
    <text evidence="10">Lacks conserved residue(s) required for the propagation of feature annotation.</text>
</comment>
<dbReference type="GO" id="GO:0005737">
    <property type="term" value="C:cytoplasm"/>
    <property type="evidence" value="ECO:0007669"/>
    <property type="project" value="UniProtKB-SubCell"/>
</dbReference>
<comment type="cofactor">
    <cofactor evidence="10">
        <name>K(+)</name>
        <dbReference type="ChEBI" id="CHEBI:29103"/>
    </cofactor>
</comment>
<dbReference type="HAMAP" id="MF_01964">
    <property type="entry name" value="IMPDH"/>
    <property type="match status" value="1"/>
</dbReference>
<evidence type="ECO:0000256" key="9">
    <source>
        <dbReference type="ARBA" id="ARBA00056556"/>
    </source>
</evidence>
<dbReference type="CDD" id="cd04601">
    <property type="entry name" value="CBS_pair_IMPDH"/>
    <property type="match status" value="1"/>
</dbReference>
<name>A0AAW2YJT3_9EUKA</name>
<evidence type="ECO:0000256" key="4">
    <source>
        <dbReference type="ARBA" id="ARBA00022755"/>
    </source>
</evidence>
<comment type="pathway">
    <text evidence="10">Purine metabolism; XMP biosynthesis via de novo pathway; XMP from IMP: step 1/1.</text>
</comment>
<feature type="binding site" evidence="10">
    <location>
        <begin position="379"/>
        <end position="381"/>
    </location>
    <ligand>
        <name>IMP</name>
        <dbReference type="ChEBI" id="CHEBI:58053"/>
    </ligand>
</feature>
<evidence type="ECO:0000256" key="2">
    <source>
        <dbReference type="ARBA" id="ARBA00022723"/>
    </source>
</evidence>
<proteinExistence type="inferred from homology"/>
<feature type="domain" description="CBS" evidence="16">
    <location>
        <begin position="132"/>
        <end position="191"/>
    </location>
</feature>
<keyword evidence="5 10" id="KW-0630">Potassium</keyword>
<dbReference type="NCBIfam" id="TIGR01302">
    <property type="entry name" value="IMP_dehydrog"/>
    <property type="match status" value="1"/>
</dbReference>
<dbReference type="InterPro" id="IPR013785">
    <property type="entry name" value="Aldolase_TIM"/>
</dbReference>